<gene>
    <name evidence="1" type="ORF">SCABRO_01347</name>
</gene>
<proteinExistence type="predicted"/>
<dbReference type="AlphaFoldDB" id="A0A0B0EPB4"/>
<organism evidence="1 2">
    <name type="scientific">Candidatus Scalindua brodae</name>
    <dbReference type="NCBI Taxonomy" id="237368"/>
    <lineage>
        <taxon>Bacteria</taxon>
        <taxon>Pseudomonadati</taxon>
        <taxon>Planctomycetota</taxon>
        <taxon>Candidatus Brocadiia</taxon>
        <taxon>Candidatus Brocadiales</taxon>
        <taxon>Candidatus Scalinduaceae</taxon>
        <taxon>Candidatus Scalindua</taxon>
    </lineage>
</organism>
<reference evidence="1 2" key="1">
    <citation type="submission" date="2014-10" db="EMBL/GenBank/DDBJ databases">
        <title>Draft genome of anammox bacterium scalindua brodae, obtained using differential coverage binning of sequence data from two enrichment reactors.</title>
        <authorList>
            <person name="Speth D.R."/>
            <person name="Russ L."/>
            <person name="Kartal B."/>
            <person name="Op den Camp H.J."/>
            <person name="Dutilh B.E."/>
            <person name="Jetten M.S."/>
        </authorList>
    </citation>
    <scope>NUCLEOTIDE SEQUENCE [LARGE SCALE GENOMIC DNA]</scope>
    <source>
        <strain evidence="1">RU1</strain>
    </source>
</reference>
<dbReference type="InterPro" id="IPR029063">
    <property type="entry name" value="SAM-dependent_MTases_sf"/>
</dbReference>
<accession>A0A0B0EPB4</accession>
<evidence type="ECO:0000313" key="1">
    <source>
        <dbReference type="EMBL" id="KHE92958.1"/>
    </source>
</evidence>
<sequence length="46" mass="5011">MVNKVPDAGCGYGALLMEIDKCYSGSKLYGVDQINARTREVSKICL</sequence>
<dbReference type="Proteomes" id="UP000030652">
    <property type="component" value="Unassembled WGS sequence"/>
</dbReference>
<evidence type="ECO:0000313" key="2">
    <source>
        <dbReference type="Proteomes" id="UP000030652"/>
    </source>
</evidence>
<comment type="caution">
    <text evidence="1">The sequence shown here is derived from an EMBL/GenBank/DDBJ whole genome shotgun (WGS) entry which is preliminary data.</text>
</comment>
<dbReference type="SUPFAM" id="SSF53335">
    <property type="entry name" value="S-adenosyl-L-methionine-dependent methyltransferases"/>
    <property type="match status" value="1"/>
</dbReference>
<dbReference type="EMBL" id="JRYO01000085">
    <property type="protein sequence ID" value="KHE92958.1"/>
    <property type="molecule type" value="Genomic_DNA"/>
</dbReference>
<name>A0A0B0EPB4_9BACT</name>
<protein>
    <submittedName>
        <fullName evidence="1">Uncharacterized protein</fullName>
    </submittedName>
</protein>